<feature type="transmembrane region" description="Helical" evidence="2">
    <location>
        <begin position="107"/>
        <end position="126"/>
    </location>
</feature>
<name>A0A9K3PWR7_9STRA</name>
<proteinExistence type="predicted"/>
<dbReference type="AlphaFoldDB" id="A0A9K3PWR7"/>
<keyword evidence="2" id="KW-0472">Membrane</keyword>
<feature type="transmembrane region" description="Helical" evidence="2">
    <location>
        <begin position="526"/>
        <end position="548"/>
    </location>
</feature>
<feature type="transmembrane region" description="Helical" evidence="2">
    <location>
        <begin position="414"/>
        <end position="434"/>
    </location>
</feature>
<reference evidence="3" key="1">
    <citation type="journal article" date="2021" name="Sci. Rep.">
        <title>Diploid genomic architecture of Nitzschia inconspicua, an elite biomass production diatom.</title>
        <authorList>
            <person name="Oliver A."/>
            <person name="Podell S."/>
            <person name="Pinowska A."/>
            <person name="Traller J.C."/>
            <person name="Smith S.R."/>
            <person name="McClure R."/>
            <person name="Beliaev A."/>
            <person name="Bohutskyi P."/>
            <person name="Hill E.A."/>
            <person name="Rabines A."/>
            <person name="Zheng H."/>
            <person name="Allen L.Z."/>
            <person name="Kuo A."/>
            <person name="Grigoriev I.V."/>
            <person name="Allen A.E."/>
            <person name="Hazlebeck D."/>
            <person name="Allen E.E."/>
        </authorList>
    </citation>
    <scope>NUCLEOTIDE SEQUENCE</scope>
    <source>
        <strain evidence="3">Hildebrandi</strain>
    </source>
</reference>
<dbReference type="Proteomes" id="UP000693970">
    <property type="component" value="Unassembled WGS sequence"/>
</dbReference>
<feature type="transmembrane region" description="Helical" evidence="2">
    <location>
        <begin position="132"/>
        <end position="155"/>
    </location>
</feature>
<evidence type="ECO:0000256" key="1">
    <source>
        <dbReference type="SAM" id="MobiDB-lite"/>
    </source>
</evidence>
<feature type="transmembrane region" description="Helical" evidence="2">
    <location>
        <begin position="75"/>
        <end position="95"/>
    </location>
</feature>
<feature type="transmembrane region" description="Helical" evidence="2">
    <location>
        <begin position="289"/>
        <end position="308"/>
    </location>
</feature>
<accession>A0A9K3PWR7</accession>
<feature type="transmembrane region" description="Helical" evidence="2">
    <location>
        <begin position="367"/>
        <end position="385"/>
    </location>
</feature>
<evidence type="ECO:0000256" key="2">
    <source>
        <dbReference type="SAM" id="Phobius"/>
    </source>
</evidence>
<dbReference type="Pfam" id="PF06772">
    <property type="entry name" value="LtrA"/>
    <property type="match status" value="1"/>
</dbReference>
<evidence type="ECO:0000313" key="4">
    <source>
        <dbReference type="Proteomes" id="UP000693970"/>
    </source>
</evidence>
<dbReference type="InterPro" id="IPR010640">
    <property type="entry name" value="Low_temperature_requirement_A"/>
</dbReference>
<protein>
    <submittedName>
        <fullName evidence="3">Bacterial low temperature requirement A protein LtrA</fullName>
    </submittedName>
</protein>
<feature type="transmembrane region" description="Helical" evidence="2">
    <location>
        <begin position="239"/>
        <end position="257"/>
    </location>
</feature>
<dbReference type="PANTHER" id="PTHR36840">
    <property type="entry name" value="BLL5714 PROTEIN"/>
    <property type="match status" value="1"/>
</dbReference>
<feature type="transmembrane region" description="Helical" evidence="2">
    <location>
        <begin position="167"/>
        <end position="186"/>
    </location>
</feature>
<dbReference type="EMBL" id="JAGRRH010000012">
    <property type="protein sequence ID" value="KAG7362216.1"/>
    <property type="molecule type" value="Genomic_DNA"/>
</dbReference>
<feature type="transmembrane region" description="Helical" evidence="2">
    <location>
        <begin position="328"/>
        <end position="347"/>
    </location>
</feature>
<sequence>MQSSPVSQSTQQHPSHHASEHRSRGRKLFGAPTLLQDWDEENEEGAFQYWELFLDLLLVAAASSIADMFKENLTAVGFSEFVVFFSIIINGWLLYTHHITSRFQDNSLAHAIVLFFYCVGFGICIVNTGYEYVQTFCLGAVIQRVSVGIMLVSVYSAIPRARYMVKVIGCLTCLAMILLLVVTVQGNDIQQKPLIMTIFWIASNIEFWGEALMINFLTGRRMVPINIDQSKERLGAMELVMLGESVLSVCMIYREWLSQTEGGAEEKHVQNEMLKVDDKNSSLWGIQPYYFVLGYSFLLIFMFLLLYFHMQPSPTDHAFRRSRFHGTAVFLLHKLLGLAYLAVGTSIKLVVESVLLDEPLTPVADSLMGYGVGASVMILFAMRWLHYAGRGHVNFGDKCVHFGVDQRLDNLASMWWAIIFIAGFLPIIGVATGWTLRFGPVAMTAIHAWFVFFLVLVESFFSHLLQEGAARQGTLPDAGNVHGEQQSLTGAGADKYVDHHLQCSLYVLSVLASVALNVEAEQSRSAFLAAAGAAVFGAVMAPGVAVAMDQENVNTPTEVWETGKPSEAAKERKARYENARTQMTSNFPPIKRLTLERKSPVTRLDLNAPYFDGYKKTYPGLFK</sequence>
<feature type="region of interest" description="Disordered" evidence="1">
    <location>
        <begin position="1"/>
        <end position="25"/>
    </location>
</feature>
<comment type="caution">
    <text evidence="3">The sequence shown here is derived from an EMBL/GenBank/DDBJ whole genome shotgun (WGS) entry which is preliminary data.</text>
</comment>
<feature type="transmembrane region" description="Helical" evidence="2">
    <location>
        <begin position="198"/>
        <end position="218"/>
    </location>
</feature>
<feature type="transmembrane region" description="Helical" evidence="2">
    <location>
        <begin position="446"/>
        <end position="465"/>
    </location>
</feature>
<dbReference type="PANTHER" id="PTHR36840:SF1">
    <property type="entry name" value="BLL5714 PROTEIN"/>
    <property type="match status" value="1"/>
</dbReference>
<evidence type="ECO:0000313" key="3">
    <source>
        <dbReference type="EMBL" id="KAG7362216.1"/>
    </source>
</evidence>
<gene>
    <name evidence="3" type="ORF">IV203_025882</name>
</gene>
<reference evidence="3" key="2">
    <citation type="submission" date="2021-04" db="EMBL/GenBank/DDBJ databases">
        <authorList>
            <person name="Podell S."/>
        </authorList>
    </citation>
    <scope>NUCLEOTIDE SEQUENCE</scope>
    <source>
        <strain evidence="3">Hildebrandi</strain>
    </source>
</reference>
<dbReference type="OrthoDB" id="41214at2759"/>
<keyword evidence="4" id="KW-1185">Reference proteome</keyword>
<organism evidence="3 4">
    <name type="scientific">Nitzschia inconspicua</name>
    <dbReference type="NCBI Taxonomy" id="303405"/>
    <lineage>
        <taxon>Eukaryota</taxon>
        <taxon>Sar</taxon>
        <taxon>Stramenopiles</taxon>
        <taxon>Ochrophyta</taxon>
        <taxon>Bacillariophyta</taxon>
        <taxon>Bacillariophyceae</taxon>
        <taxon>Bacillariophycidae</taxon>
        <taxon>Bacillariales</taxon>
        <taxon>Bacillariaceae</taxon>
        <taxon>Nitzschia</taxon>
    </lineage>
</organism>
<keyword evidence="2" id="KW-0812">Transmembrane</keyword>
<keyword evidence="2" id="KW-1133">Transmembrane helix</keyword>
<feature type="compositionally biased region" description="Polar residues" evidence="1">
    <location>
        <begin position="1"/>
        <end position="13"/>
    </location>
</feature>